<name>A0A5D0G1I4_9FLAO</name>
<dbReference type="InterPro" id="IPR056600">
    <property type="entry name" value="GBD_T9SS_assoc"/>
</dbReference>
<protein>
    <submittedName>
        <fullName evidence="4">T9SS type A sorting domain-containing protein</fullName>
    </submittedName>
</protein>
<gene>
    <name evidence="4" type="ORF">FVF61_11835</name>
</gene>
<dbReference type="AlphaFoldDB" id="A0A5D0G1I4"/>
<evidence type="ECO:0000313" key="4">
    <source>
        <dbReference type="EMBL" id="TYA52725.1"/>
    </source>
</evidence>
<comment type="caution">
    <text evidence="4">The sequence shown here is derived from an EMBL/GenBank/DDBJ whole genome shotgun (WGS) entry which is preliminary data.</text>
</comment>
<dbReference type="RefSeq" id="WP_148456690.1">
    <property type="nucleotide sequence ID" value="NZ_VSFC01000054.1"/>
</dbReference>
<dbReference type="Proteomes" id="UP000324550">
    <property type="component" value="Unassembled WGS sequence"/>
</dbReference>
<dbReference type="SUPFAM" id="SSF52058">
    <property type="entry name" value="L domain-like"/>
    <property type="match status" value="2"/>
</dbReference>
<feature type="domain" description="Secretion system C-terminal sorting" evidence="2">
    <location>
        <begin position="383"/>
        <end position="450"/>
    </location>
</feature>
<dbReference type="OrthoDB" id="5381604at2"/>
<proteinExistence type="predicted"/>
<dbReference type="Pfam" id="PF23759">
    <property type="entry name" value="GBD_T9SS_assoc"/>
    <property type="match status" value="1"/>
</dbReference>
<keyword evidence="1" id="KW-0732">Signal</keyword>
<dbReference type="NCBIfam" id="TIGR04183">
    <property type="entry name" value="Por_Secre_tail"/>
    <property type="match status" value="1"/>
</dbReference>
<reference evidence="4 5" key="1">
    <citation type="submission" date="2019-08" db="EMBL/GenBank/DDBJ databases">
        <title>Formosa sediminis sp. nov., isolated from marine sediment.</title>
        <authorList>
            <person name="Cao W.R."/>
        </authorList>
    </citation>
    <scope>NUCLEOTIDE SEQUENCE [LARGE SCALE GENOMIC DNA]</scope>
    <source>
        <strain evidence="4 5">1494</strain>
    </source>
</reference>
<evidence type="ECO:0000259" key="3">
    <source>
        <dbReference type="Pfam" id="PF23759"/>
    </source>
</evidence>
<evidence type="ECO:0000259" key="2">
    <source>
        <dbReference type="Pfam" id="PF18962"/>
    </source>
</evidence>
<keyword evidence="5" id="KW-1185">Reference proteome</keyword>
<dbReference type="InterPro" id="IPR026444">
    <property type="entry name" value="Secre_tail"/>
</dbReference>
<evidence type="ECO:0000256" key="1">
    <source>
        <dbReference type="ARBA" id="ARBA00022729"/>
    </source>
</evidence>
<dbReference type="EMBL" id="VSFC01000054">
    <property type="protein sequence ID" value="TYA52725.1"/>
    <property type="molecule type" value="Genomic_DNA"/>
</dbReference>
<accession>A0A5D0G1I4</accession>
<sequence length="453" mass="49456">MNTKLHSFLINIVIVTMPILGFSQCPSSITLTSQAEVNAFPTNYPTCTDIDGTLTISGNDITDLTPLLGIETVYHLYIQDNPLLVDLTGLNNFTGEGVDEFIISNNDNLININGLSSYVSNYGIRLHYNNSLQNLIGISPSFAGTIQLLGNPSIQSLEGLEVISSLFGILLQSNNSLSDISALSNVSLGNDTYVDIIITDNPNLSNCNIESVCYSLTNCISECNYQIENNAEGCSNILEIGYNCGIEPRNDDCSSSFLLTLGEQIVAYNELATSSNQIPSCNNVSNRADVWFSFNTGANEFIDINVSEGYNLQLWSGACSSLTQVNNACSSGSLVNIPVSTYTYYKLQVWSEDTGRMATGLFDIVIQDELLSTQDISLVEFSLYPNPTSNILNLKSNKTITQVKVHNLLGQEIMSLKPNSLTEEIDLVELNSGMYLVTVKNNNSSAVYRVIKE</sequence>
<dbReference type="Pfam" id="PF18962">
    <property type="entry name" value="Por_Secre_tail"/>
    <property type="match status" value="1"/>
</dbReference>
<evidence type="ECO:0000313" key="5">
    <source>
        <dbReference type="Proteomes" id="UP000324550"/>
    </source>
</evidence>
<feature type="domain" description="T9SS-like galactose binding" evidence="3">
    <location>
        <begin position="250"/>
        <end position="353"/>
    </location>
</feature>
<organism evidence="4 5">
    <name type="scientific">Formosa maritima</name>
    <dbReference type="NCBI Taxonomy" id="2592046"/>
    <lineage>
        <taxon>Bacteria</taxon>
        <taxon>Pseudomonadati</taxon>
        <taxon>Bacteroidota</taxon>
        <taxon>Flavobacteriia</taxon>
        <taxon>Flavobacteriales</taxon>
        <taxon>Flavobacteriaceae</taxon>
        <taxon>Formosa</taxon>
    </lineage>
</organism>